<gene>
    <name evidence="2" type="ordered locus">SO_0787</name>
</gene>
<protein>
    <recommendedName>
        <fullName evidence="1">Co-chaperone DjlA N-terminal domain-containing protein</fullName>
    </recommendedName>
</protein>
<dbReference type="InterPro" id="IPR029024">
    <property type="entry name" value="TerB-like"/>
</dbReference>
<reference evidence="2 3" key="1">
    <citation type="journal article" date="2002" name="Nat. Biotechnol.">
        <title>Genome sequence of the dissimilatory metal ion-reducing bacterium Shewanella oneidensis.</title>
        <authorList>
            <person name="Heidelberg J.F."/>
            <person name="Paulsen I.T."/>
            <person name="Nelson K.E."/>
            <person name="Gaidos E.J."/>
            <person name="Nelson W.C."/>
            <person name="Read T.D."/>
            <person name="Eisen J.A."/>
            <person name="Seshadri R."/>
            <person name="Ward N."/>
            <person name="Methe B."/>
            <person name="Clayton R.A."/>
            <person name="Meyer T."/>
            <person name="Tsapin A."/>
            <person name="Scott J."/>
            <person name="Beanan M."/>
            <person name="Brinkac L."/>
            <person name="Daugherty S."/>
            <person name="DeBoy R.T."/>
            <person name="Dodson R.J."/>
            <person name="Durkin A.S."/>
            <person name="Haft D.H."/>
            <person name="Kolonay J.F."/>
            <person name="Madupu R."/>
            <person name="Peterson J.D."/>
            <person name="Umayam L.A."/>
            <person name="White O."/>
            <person name="Wolf A.M."/>
            <person name="Vamathevan J."/>
            <person name="Weidman J."/>
            <person name="Impraim M."/>
            <person name="Lee K."/>
            <person name="Berry K."/>
            <person name="Lee C."/>
            <person name="Mueller J."/>
            <person name="Khouri H."/>
            <person name="Gill J."/>
            <person name="Utterback T.R."/>
            <person name="McDonald L.A."/>
            <person name="Feldblyum T.V."/>
            <person name="Smith H.O."/>
            <person name="Venter J.C."/>
            <person name="Nealson K.H."/>
            <person name="Fraser C.M."/>
        </authorList>
    </citation>
    <scope>NUCLEOTIDE SEQUENCE [LARGE SCALE GENOMIC DNA]</scope>
    <source>
        <strain evidence="3">ATCC 700550 / JCM 31522 / CIP 106686 / LMG 19005 / NCIMB 14063 / MR-1</strain>
    </source>
</reference>
<dbReference type="PhylomeDB" id="Q8EIQ0"/>
<dbReference type="STRING" id="211586.SO_0787"/>
<organism evidence="2 3">
    <name type="scientific">Shewanella oneidensis (strain ATCC 700550 / JCM 31522 / CIP 106686 / LMG 19005 / NCIMB 14063 / MR-1)</name>
    <dbReference type="NCBI Taxonomy" id="211586"/>
    <lineage>
        <taxon>Bacteria</taxon>
        <taxon>Pseudomonadati</taxon>
        <taxon>Pseudomonadota</taxon>
        <taxon>Gammaproteobacteria</taxon>
        <taxon>Alteromonadales</taxon>
        <taxon>Shewanellaceae</taxon>
        <taxon>Shewanella</taxon>
    </lineage>
</organism>
<accession>Q8EIQ0</accession>
<dbReference type="HOGENOM" id="CLU_129283_1_0_6"/>
<dbReference type="BioCyc" id="SONE211586:G1GMP-738-MONOMER"/>
<dbReference type="Gene3D" id="1.10.3680.10">
    <property type="entry name" value="TerB-like"/>
    <property type="match status" value="1"/>
</dbReference>
<dbReference type="Pfam" id="PF05099">
    <property type="entry name" value="TerB"/>
    <property type="match status" value="1"/>
</dbReference>
<evidence type="ECO:0000259" key="1">
    <source>
        <dbReference type="Pfam" id="PF05099"/>
    </source>
</evidence>
<evidence type="ECO:0000313" key="2">
    <source>
        <dbReference type="EMBL" id="AAN53863.1"/>
    </source>
</evidence>
<reference evidence="2 3" key="2">
    <citation type="journal article" date="2005" name="Proteomics">
        <title>Global detection and characterization of hypothetical proteins in Shewanella oneidensis MR-1 using LC-MS based proteomics.</title>
        <authorList>
            <person name="Elias D.A."/>
            <person name="Monroe M.E."/>
            <person name="Marshall M.J."/>
            <person name="Romine M.F."/>
            <person name="Belieav A.S."/>
            <person name="Fredrickson J.K."/>
            <person name="Anderson G.A."/>
            <person name="Smith R.D."/>
            <person name="Lipton M.S."/>
        </authorList>
    </citation>
    <scope>NUCLEOTIDE SEQUENCE [LARGE SCALE GENOMIC DNA]</scope>
    <source>
        <strain evidence="3">ATCC 700550 / JCM 31522 / CIP 106686 / LMG 19005 / NCIMB 14063 / MR-1</strain>
    </source>
</reference>
<dbReference type="InterPro" id="IPR007791">
    <property type="entry name" value="DjlA_N"/>
</dbReference>
<reference evidence="2 3" key="4">
    <citation type="journal article" date="2011" name="BMC Genomics">
        <title>Genome-wide protein localization prediction strategies for gram negative bacteria.</title>
        <authorList>
            <person name="Romine M.F."/>
        </authorList>
    </citation>
    <scope>NUCLEOTIDE SEQUENCE [LARGE SCALE GENOMIC DNA]</scope>
    <source>
        <strain evidence="3">ATCC 700550 / JCM 31522 / CIP 106686 / LMG 19005 / NCIMB 14063 / MR-1</strain>
    </source>
</reference>
<reference evidence="2 3" key="3">
    <citation type="journal article" date="2008" name="Appl. Environ. Microbiol.">
        <title>Identification of mobile elements and pseudogenes in the Shewanella oneidensis MR-1 genome.</title>
        <authorList>
            <person name="Romine M.F."/>
            <person name="Carlson T.S."/>
            <person name="Norbeck A.D."/>
            <person name="McCue L.A."/>
            <person name="Lipton M.S."/>
        </authorList>
    </citation>
    <scope>NUCLEOTIDE SEQUENCE [LARGE SCALE GENOMIC DNA]</scope>
    <source>
        <strain evidence="3">ATCC 700550 / JCM 31522 / CIP 106686 / LMG 19005 / NCIMB 14063 / MR-1</strain>
    </source>
</reference>
<dbReference type="EMBL" id="AE014299">
    <property type="protein sequence ID" value="AAN53863.1"/>
    <property type="molecule type" value="Genomic_DNA"/>
</dbReference>
<dbReference type="PATRIC" id="fig|211586.12.peg.756"/>
<name>Q8EIQ0_SHEON</name>
<dbReference type="OrthoDB" id="8448017at2"/>
<evidence type="ECO:0000313" key="3">
    <source>
        <dbReference type="Proteomes" id="UP000008186"/>
    </source>
</evidence>
<dbReference type="SUPFAM" id="SSF158682">
    <property type="entry name" value="TerB-like"/>
    <property type="match status" value="1"/>
</dbReference>
<sequence length="147" mass="16168">MSFFDKIFSQVQGSSNDTVQFGFIGICIAAAGSDGNIDDDEWGAIVGYISRLKMFSEVKDSEIKKMFNKAIGILRSKGSPALMTEASQYIPNELKNTAFACICDIILSDGTLEREERAVLEQAYGCLNIDESQAATIMEVMLIKNKM</sequence>
<dbReference type="eggNOG" id="COG3793">
    <property type="taxonomic scope" value="Bacteria"/>
</dbReference>
<dbReference type="KEGG" id="son:SO_0787"/>
<proteinExistence type="predicted"/>
<dbReference type="CDD" id="cd07176">
    <property type="entry name" value="terB"/>
    <property type="match status" value="1"/>
</dbReference>
<dbReference type="PaxDb" id="211586-SO_0787"/>
<dbReference type="AlphaFoldDB" id="Q8EIQ0"/>
<dbReference type="RefSeq" id="WP_011071088.1">
    <property type="nucleotide sequence ID" value="NC_004347.2"/>
</dbReference>
<dbReference type="Proteomes" id="UP000008186">
    <property type="component" value="Chromosome"/>
</dbReference>
<keyword evidence="3" id="KW-1185">Reference proteome</keyword>
<feature type="domain" description="Co-chaperone DjlA N-terminal" evidence="1">
    <location>
        <begin position="24"/>
        <end position="137"/>
    </location>
</feature>